<comment type="caution">
    <text evidence="3">The sequence shown here is derived from an EMBL/GenBank/DDBJ whole genome shotgun (WGS) entry which is preliminary data.</text>
</comment>
<dbReference type="Proteomes" id="UP001151699">
    <property type="component" value="Chromosome C"/>
</dbReference>
<dbReference type="SUPFAM" id="SSF57997">
    <property type="entry name" value="Tropomyosin"/>
    <property type="match status" value="1"/>
</dbReference>
<dbReference type="OrthoDB" id="10255522at2759"/>
<dbReference type="EMBL" id="WJQU01000004">
    <property type="protein sequence ID" value="KAJ6636094.1"/>
    <property type="molecule type" value="Genomic_DNA"/>
</dbReference>
<dbReference type="AlphaFoldDB" id="A0A9Q0MSD2"/>
<keyword evidence="2" id="KW-0732">Signal</keyword>
<feature type="chain" id="PRO_5040364107" evidence="2">
    <location>
        <begin position="20"/>
        <end position="509"/>
    </location>
</feature>
<evidence type="ECO:0000313" key="3">
    <source>
        <dbReference type="EMBL" id="KAJ6636094.1"/>
    </source>
</evidence>
<evidence type="ECO:0000256" key="2">
    <source>
        <dbReference type="SAM" id="SignalP"/>
    </source>
</evidence>
<feature type="coiled-coil region" evidence="1">
    <location>
        <begin position="283"/>
        <end position="458"/>
    </location>
</feature>
<reference evidence="3" key="1">
    <citation type="submission" date="2022-07" db="EMBL/GenBank/DDBJ databases">
        <authorList>
            <person name="Trinca V."/>
            <person name="Uliana J.V.C."/>
            <person name="Torres T.T."/>
            <person name="Ward R.J."/>
            <person name="Monesi N."/>
        </authorList>
    </citation>
    <scope>NUCLEOTIDE SEQUENCE</scope>
    <source>
        <strain evidence="3">HSMRA1968</strain>
        <tissue evidence="3">Whole embryos</tissue>
    </source>
</reference>
<organism evidence="3 4">
    <name type="scientific">Pseudolycoriella hygida</name>
    <dbReference type="NCBI Taxonomy" id="35572"/>
    <lineage>
        <taxon>Eukaryota</taxon>
        <taxon>Metazoa</taxon>
        <taxon>Ecdysozoa</taxon>
        <taxon>Arthropoda</taxon>
        <taxon>Hexapoda</taxon>
        <taxon>Insecta</taxon>
        <taxon>Pterygota</taxon>
        <taxon>Neoptera</taxon>
        <taxon>Endopterygota</taxon>
        <taxon>Diptera</taxon>
        <taxon>Nematocera</taxon>
        <taxon>Sciaroidea</taxon>
        <taxon>Sciaridae</taxon>
        <taxon>Pseudolycoriella</taxon>
    </lineage>
</organism>
<evidence type="ECO:0000256" key="1">
    <source>
        <dbReference type="SAM" id="Coils"/>
    </source>
</evidence>
<feature type="coiled-coil region" evidence="1">
    <location>
        <begin position="171"/>
        <end position="240"/>
    </location>
</feature>
<feature type="coiled-coil region" evidence="1">
    <location>
        <begin position="41"/>
        <end position="131"/>
    </location>
</feature>
<evidence type="ECO:0000313" key="4">
    <source>
        <dbReference type="Proteomes" id="UP001151699"/>
    </source>
</evidence>
<accession>A0A9Q0MSD2</accession>
<proteinExistence type="predicted"/>
<keyword evidence="1" id="KW-0175">Coiled coil</keyword>
<dbReference type="Gene3D" id="1.10.287.1490">
    <property type="match status" value="2"/>
</dbReference>
<dbReference type="PANTHER" id="PTHR18937">
    <property type="entry name" value="STRUCTURAL MAINTENANCE OF CHROMOSOMES SMC FAMILY MEMBER"/>
    <property type="match status" value="1"/>
</dbReference>
<sequence length="509" mass="58550">MRQLIVVSLVLLSVQTLHAGTIVVTTPTPDCECGSKTQIVEKKKQLTIEDLQSDLDKCNDKVDGYIKERESLLAEISKWKNIAQEATGKATRLTEENANLKRDNEKQSETIKTLQNANLELTKRCSDYSNKVDLCESQLGLCQKNLATCNARSFDLETNYKASVEAYKTLSNKCEKDAKDAADKLKKATDENNDLRCKLDESQQKLAKLQDDYDCLSNRYDELQVKYDNLLDENHRTQAHNAYLENVIKKDQIDDDVLQCQINELRKLYESAVRDLNECLICKKVQEGQIECLQNDNKELEKKLEDKTKEFEERLKAKDKECKAALEIERQKTLEEICLRTKAEEINEELKKQLRQKQQELDNCIKERNEYKSEIERLRKKISDLECENDSLKKEIEDLKCRINDLINELKLCQENSKKYQDDLKKCREELARAQKKIEELECEISELKNDLEKCKKDLCTVSEKLEGAKDATEIISAGVNQASTGVKTLTEVIVDLLSSTKKDCGCSN</sequence>
<gene>
    <name evidence="3" type="ORF">Bhyg_14681</name>
</gene>
<keyword evidence="4" id="KW-1185">Reference proteome</keyword>
<name>A0A9Q0MSD2_9DIPT</name>
<feature type="signal peptide" evidence="2">
    <location>
        <begin position="1"/>
        <end position="19"/>
    </location>
</feature>
<protein>
    <submittedName>
        <fullName evidence="3">Uncharacterized protein</fullName>
    </submittedName>
</protein>